<proteinExistence type="inferred from homology"/>
<dbReference type="PANTHER" id="PTHR43166">
    <property type="entry name" value="AMINO ACID IMPORT ATP-BINDING PROTEIN"/>
    <property type="match status" value="1"/>
</dbReference>
<organism evidence="7 8">
    <name type="scientific">Candidatus Desulfaltia bathyphila</name>
    <dbReference type="NCBI Taxonomy" id="2841697"/>
    <lineage>
        <taxon>Bacteria</taxon>
        <taxon>Pseudomonadati</taxon>
        <taxon>Thermodesulfobacteriota</taxon>
        <taxon>Desulfobacteria</taxon>
        <taxon>Desulfobacterales</taxon>
        <taxon>Desulfobacterales incertae sedis</taxon>
        <taxon>Candidatus Desulfaltia</taxon>
    </lineage>
</organism>
<dbReference type="InterPro" id="IPR050086">
    <property type="entry name" value="MetN_ABC_transporter-like"/>
</dbReference>
<dbReference type="PROSITE" id="PS50893">
    <property type="entry name" value="ABC_TRANSPORTER_2"/>
    <property type="match status" value="1"/>
</dbReference>
<dbReference type="EMBL" id="JACNLL010000056">
    <property type="protein sequence ID" value="MBC8199581.1"/>
    <property type="molecule type" value="Genomic_DNA"/>
</dbReference>
<evidence type="ECO:0000313" key="8">
    <source>
        <dbReference type="Proteomes" id="UP000603545"/>
    </source>
</evidence>
<comment type="similarity">
    <text evidence="2">Belongs to the ABC transporter superfamily.</text>
</comment>
<dbReference type="Proteomes" id="UP000603545">
    <property type="component" value="Unassembled WGS sequence"/>
</dbReference>
<name>A0A8J6N5Y3_9BACT</name>
<evidence type="ECO:0000256" key="4">
    <source>
        <dbReference type="ARBA" id="ARBA00022475"/>
    </source>
</evidence>
<protein>
    <submittedName>
        <fullName evidence="7">ATP-binding cassette domain-containing protein</fullName>
    </submittedName>
</protein>
<evidence type="ECO:0000256" key="2">
    <source>
        <dbReference type="ARBA" id="ARBA00005417"/>
    </source>
</evidence>
<evidence type="ECO:0000313" key="7">
    <source>
        <dbReference type="EMBL" id="MBC8199581.1"/>
    </source>
</evidence>
<keyword evidence="5" id="KW-0472">Membrane</keyword>
<dbReference type="GO" id="GO:0005524">
    <property type="term" value="F:ATP binding"/>
    <property type="evidence" value="ECO:0007669"/>
    <property type="project" value="UniProtKB-KW"/>
</dbReference>
<dbReference type="GO" id="GO:0005886">
    <property type="term" value="C:plasma membrane"/>
    <property type="evidence" value="ECO:0007669"/>
    <property type="project" value="UniProtKB-SubCell"/>
</dbReference>
<gene>
    <name evidence="7" type="ORF">H8E80_05995</name>
</gene>
<dbReference type="SUPFAM" id="SSF52540">
    <property type="entry name" value="P-loop containing nucleoside triphosphate hydrolases"/>
    <property type="match status" value="1"/>
</dbReference>
<evidence type="ECO:0000256" key="5">
    <source>
        <dbReference type="ARBA" id="ARBA00023136"/>
    </source>
</evidence>
<sequence>MKLIELSDYTLAPIGQGNGLNQFYFDLSKGDVCSIQADLPDDAHLLLKAIAMLEHPTEGAYRFMGKKINFSDQRNLLPYKKKIGYITIDASMISNMSIRENLLLMRYYFENSLSLDIKDNVKNLCAVFDIYDKLDMRPGELRPTELRSAIVIRELAKSPDILLFERPEDFIRHEKFDLFVKLFKEMLLAGLPVVFISYHTDFVKEFSNRNILISGGNLMAS</sequence>
<dbReference type="InterPro" id="IPR027417">
    <property type="entry name" value="P-loop_NTPase"/>
</dbReference>
<comment type="caution">
    <text evidence="7">The sequence shown here is derived from an EMBL/GenBank/DDBJ whole genome shotgun (WGS) entry which is preliminary data.</text>
</comment>
<feature type="domain" description="ABC transporter" evidence="6">
    <location>
        <begin position="4"/>
        <end position="221"/>
    </location>
</feature>
<dbReference type="GO" id="GO:0016887">
    <property type="term" value="F:ATP hydrolysis activity"/>
    <property type="evidence" value="ECO:0007669"/>
    <property type="project" value="InterPro"/>
</dbReference>
<dbReference type="PANTHER" id="PTHR43166:SF9">
    <property type="entry name" value="GLUTAMATE_ASPARTATE IMPORT ATP-BINDING PROTEIN GLTL"/>
    <property type="match status" value="1"/>
</dbReference>
<comment type="subcellular location">
    <subcellularLocation>
        <location evidence="1">Cell membrane</location>
        <topology evidence="1">Peripheral membrane protein</topology>
    </subcellularLocation>
</comment>
<evidence type="ECO:0000259" key="6">
    <source>
        <dbReference type="PROSITE" id="PS50893"/>
    </source>
</evidence>
<accession>A0A8J6N5Y3</accession>
<keyword evidence="7" id="KW-0547">Nucleotide-binding</keyword>
<evidence type="ECO:0000256" key="1">
    <source>
        <dbReference type="ARBA" id="ARBA00004202"/>
    </source>
</evidence>
<keyword evidence="7" id="KW-0067">ATP-binding</keyword>
<dbReference type="Pfam" id="PF00005">
    <property type="entry name" value="ABC_tran"/>
    <property type="match status" value="1"/>
</dbReference>
<reference evidence="7 8" key="1">
    <citation type="submission" date="2020-08" db="EMBL/GenBank/DDBJ databases">
        <title>Bridging the membrane lipid divide: bacteria of the FCB group superphylum have the potential to synthesize archaeal ether lipids.</title>
        <authorList>
            <person name="Villanueva L."/>
            <person name="Von Meijenfeldt F.A.B."/>
            <person name="Westbye A.B."/>
            <person name="Yadav S."/>
            <person name="Hopmans E.C."/>
            <person name="Dutilh B.E."/>
            <person name="Sinninghe Damste J.S."/>
        </authorList>
    </citation>
    <scope>NUCLEOTIDE SEQUENCE [LARGE SCALE GENOMIC DNA]</scope>
    <source>
        <strain evidence="7">NIOZ-UU82</strain>
    </source>
</reference>
<evidence type="ECO:0000256" key="3">
    <source>
        <dbReference type="ARBA" id="ARBA00022448"/>
    </source>
</evidence>
<dbReference type="AlphaFoldDB" id="A0A8J6N5Y3"/>
<keyword evidence="4" id="KW-1003">Cell membrane</keyword>
<dbReference type="InterPro" id="IPR003439">
    <property type="entry name" value="ABC_transporter-like_ATP-bd"/>
</dbReference>
<keyword evidence="3" id="KW-0813">Transport</keyword>
<dbReference type="Gene3D" id="3.40.50.300">
    <property type="entry name" value="P-loop containing nucleotide triphosphate hydrolases"/>
    <property type="match status" value="1"/>
</dbReference>